<dbReference type="Proteomes" id="UP000817658">
    <property type="component" value="Chromosome 1"/>
</dbReference>
<dbReference type="EMBL" id="AP003344">
    <property type="protein sequence ID" value="BAD53241.1"/>
    <property type="molecule type" value="Genomic_DNA"/>
</dbReference>
<accession>Q5ZAZ9</accession>
<sequence>MSEWERNFSPELRMFLPNDHNISERKPSCLNNDSIKGIFSFSIDGAGRNLHPVRWHAFVGKLLPLAG</sequence>
<dbReference type="AlphaFoldDB" id="Q5ZAZ9"/>
<organism evidence="1">
    <name type="scientific">Oryza sativa subsp. japonica</name>
    <name type="common">Rice</name>
    <dbReference type="NCBI Taxonomy" id="39947"/>
    <lineage>
        <taxon>Eukaryota</taxon>
        <taxon>Viridiplantae</taxon>
        <taxon>Streptophyta</taxon>
        <taxon>Embryophyta</taxon>
        <taxon>Tracheophyta</taxon>
        <taxon>Spermatophyta</taxon>
        <taxon>Magnoliopsida</taxon>
        <taxon>Liliopsida</taxon>
        <taxon>Poales</taxon>
        <taxon>Poaceae</taxon>
        <taxon>BOP clade</taxon>
        <taxon>Oryzoideae</taxon>
        <taxon>Oryzeae</taxon>
        <taxon>Oryzinae</taxon>
        <taxon>Oryza</taxon>
        <taxon>Oryza sativa</taxon>
    </lineage>
</organism>
<evidence type="ECO:0000313" key="1">
    <source>
        <dbReference type="EMBL" id="BAD53241.1"/>
    </source>
</evidence>
<name>Q5ZAZ9_ORYSJ</name>
<gene>
    <name evidence="1" type="primary">P0413G02.27</name>
</gene>
<proteinExistence type="predicted"/>
<protein>
    <submittedName>
        <fullName evidence="1">Uncharacterized protein P0413G02.27</fullName>
    </submittedName>
</protein>
<reference evidence="1" key="1">
    <citation type="journal article" date="2002" name="Nature">
        <title>The genome sequence and structure of rice chromosome 1.</title>
        <authorList>
            <person name="Sasaki T."/>
            <person name="Matsumoto T."/>
            <person name="Yamamoto K."/>
            <person name="Sakata K."/>
            <person name="Baba T."/>
            <person name="Katayose Y."/>
            <person name="Wu J."/>
            <person name="Niimura Y."/>
            <person name="Cheng Z."/>
            <person name="Nagamura Y."/>
            <person name="Antonio B.A."/>
            <person name="Kanamori H."/>
            <person name="Hosokawa S."/>
            <person name="Masukawa M."/>
            <person name="Arikawa K."/>
            <person name="Chiden Y."/>
            <person name="Hayashi M."/>
            <person name="Okamoto M."/>
            <person name="Ando T."/>
            <person name="Aoki H."/>
            <person name="Arita K."/>
            <person name="Hamada M."/>
            <person name="Harada C."/>
            <person name="Hijishita S."/>
            <person name="Honda M."/>
            <person name="Ichikawa Y."/>
            <person name="Idonuma A."/>
            <person name="Iijima M."/>
            <person name="Ikeda M."/>
            <person name="Ikeno M."/>
            <person name="Itoh S."/>
            <person name="Itoh T."/>
            <person name="Itoh Y."/>
            <person name="Itoh Y."/>
            <person name="Iwabuchi A."/>
            <person name="Kamiya K."/>
            <person name="Karasawa W."/>
            <person name="Katagiri S."/>
            <person name="Kikuta A."/>
            <person name="Kobayashi N."/>
            <person name="Kono I."/>
            <person name="Machita K."/>
            <person name="Maehara T."/>
            <person name="Mizuno H."/>
            <person name="Mizubayashi T."/>
            <person name="Mukai Y."/>
            <person name="Nagasaki H."/>
            <person name="Nakashima M."/>
            <person name="Nakama Y."/>
            <person name="Nakamichi Y."/>
            <person name="Nakamura M."/>
            <person name="Namiki N."/>
            <person name="Negishi M."/>
            <person name="Ohta I."/>
            <person name="Ono N."/>
            <person name="Saji S."/>
            <person name="Sakai K."/>
            <person name="Shibata M."/>
            <person name="Shimokawa T."/>
            <person name="Shomura A."/>
            <person name="Song J."/>
            <person name="Takazaki Y."/>
            <person name="Terasawa K."/>
            <person name="Tsuji K."/>
            <person name="Waki K."/>
            <person name="Yamagata H."/>
            <person name="Yamane H."/>
            <person name="Yoshiki S."/>
            <person name="Yoshihara R."/>
            <person name="Yukawa K."/>
            <person name="Zhong H."/>
            <person name="Iwama H."/>
            <person name="Endo T."/>
            <person name="Ito H."/>
            <person name="Hahn J.H."/>
            <person name="Kim H.I."/>
            <person name="Eun M.Y."/>
            <person name="Yano M."/>
            <person name="Jiang J."/>
            <person name="Gojobori T."/>
        </authorList>
    </citation>
    <scope>NUCLEOTIDE SEQUENCE [LARGE SCALE GENOMIC DNA]</scope>
</reference>